<keyword evidence="1" id="KW-1133">Transmembrane helix</keyword>
<gene>
    <name evidence="2" type="ORF">CP967_05180</name>
</gene>
<feature type="transmembrane region" description="Helical" evidence="1">
    <location>
        <begin position="82"/>
        <end position="106"/>
    </location>
</feature>
<dbReference type="EMBL" id="CP023702">
    <property type="protein sequence ID" value="QEU71430.1"/>
    <property type="molecule type" value="Genomic_DNA"/>
</dbReference>
<evidence type="ECO:0000313" key="3">
    <source>
        <dbReference type="Proteomes" id="UP000326178"/>
    </source>
</evidence>
<dbReference type="Proteomes" id="UP000326178">
    <property type="component" value="Chromosome"/>
</dbReference>
<dbReference type="KEGG" id="snk:CP967_05180"/>
<feature type="transmembrane region" description="Helical" evidence="1">
    <location>
        <begin position="137"/>
        <end position="156"/>
    </location>
</feature>
<organism evidence="2 3">
    <name type="scientific">Streptomyces nitrosporeus</name>
    <dbReference type="NCBI Taxonomy" id="28894"/>
    <lineage>
        <taxon>Bacteria</taxon>
        <taxon>Bacillati</taxon>
        <taxon>Actinomycetota</taxon>
        <taxon>Actinomycetes</taxon>
        <taxon>Kitasatosporales</taxon>
        <taxon>Streptomycetaceae</taxon>
        <taxon>Streptomyces</taxon>
    </lineage>
</organism>
<dbReference type="AlphaFoldDB" id="A0A5J6F904"/>
<dbReference type="OrthoDB" id="4333031at2"/>
<proteinExistence type="predicted"/>
<name>A0A5J6F904_9ACTN</name>
<evidence type="ECO:0000313" key="2">
    <source>
        <dbReference type="EMBL" id="QEU71430.1"/>
    </source>
</evidence>
<sequence length="160" mass="16711">MSVWQLVAVAAVMLLGLVGVLVPGVPGQAIVWAAVLWWSLTDPSPVAWGVLIGTTGLLLLNQALKALLPARRPRRSGAPRRTLLLAGLVAVAGFFVVPVAGGVLGYTGTVYGAERLRLGSHGAGRTSLRSVMRASGYSVLLELYCCLLPVGAWLGAEIWA</sequence>
<keyword evidence="3" id="KW-1185">Reference proteome</keyword>
<reference evidence="2 3" key="1">
    <citation type="submission" date="2017-09" db="EMBL/GenBank/DDBJ databases">
        <authorList>
            <person name="Lee N."/>
            <person name="Cho B.-K."/>
        </authorList>
    </citation>
    <scope>NUCLEOTIDE SEQUENCE [LARGE SCALE GENOMIC DNA]</scope>
    <source>
        <strain evidence="2 3">ATCC 12769</strain>
    </source>
</reference>
<dbReference type="InterPro" id="IPR007403">
    <property type="entry name" value="DUF456"/>
</dbReference>
<dbReference type="Pfam" id="PF04306">
    <property type="entry name" value="DUF456"/>
    <property type="match status" value="1"/>
</dbReference>
<feature type="transmembrane region" description="Helical" evidence="1">
    <location>
        <begin position="43"/>
        <end position="61"/>
    </location>
</feature>
<keyword evidence="1" id="KW-0812">Transmembrane</keyword>
<dbReference type="RefSeq" id="WP_150486795.1">
    <property type="nucleotide sequence ID" value="NZ_BMUV01000007.1"/>
</dbReference>
<accession>A0A5J6F904</accession>
<evidence type="ECO:0000256" key="1">
    <source>
        <dbReference type="SAM" id="Phobius"/>
    </source>
</evidence>
<protein>
    <submittedName>
        <fullName evidence="2">DUF456 domain-containing protein</fullName>
    </submittedName>
</protein>
<keyword evidence="1" id="KW-0472">Membrane</keyword>